<dbReference type="InterPro" id="IPR014043">
    <property type="entry name" value="Acyl_transferase_dom"/>
</dbReference>
<dbReference type="Pfam" id="PF00668">
    <property type="entry name" value="Condensation"/>
    <property type="match status" value="1"/>
</dbReference>
<feature type="domain" description="Carrier" evidence="10">
    <location>
        <begin position="3550"/>
        <end position="3628"/>
    </location>
</feature>
<dbReference type="InterPro" id="IPR049551">
    <property type="entry name" value="PKS_DH_C"/>
</dbReference>
<dbReference type="InterPro" id="IPR013968">
    <property type="entry name" value="PKS_KR"/>
</dbReference>
<dbReference type="InterPro" id="IPR042104">
    <property type="entry name" value="PKS_dehydratase_sf"/>
</dbReference>
<dbReference type="SUPFAM" id="SSF53335">
    <property type="entry name" value="S-adenosyl-L-methionine-dependent methyltransferases"/>
    <property type="match status" value="1"/>
</dbReference>
<keyword evidence="6" id="KW-0511">Multifunctional enzyme</keyword>
<evidence type="ECO:0000256" key="5">
    <source>
        <dbReference type="ARBA" id="ARBA00022737"/>
    </source>
</evidence>
<gene>
    <name evidence="13" type="ORF">M752DRAFT_236716</name>
</gene>
<dbReference type="Gene3D" id="3.30.300.30">
    <property type="match status" value="1"/>
</dbReference>
<dbReference type="InterPro" id="IPR029063">
    <property type="entry name" value="SAM-dependent_MTases_sf"/>
</dbReference>
<feature type="domain" description="PKS/mFAS DH" evidence="12">
    <location>
        <begin position="943"/>
        <end position="1245"/>
    </location>
</feature>
<dbReference type="SUPFAM" id="SSF53901">
    <property type="entry name" value="Thiolase-like"/>
    <property type="match status" value="1"/>
</dbReference>
<dbReference type="CDD" id="cd00833">
    <property type="entry name" value="PKS"/>
    <property type="match status" value="1"/>
</dbReference>
<keyword evidence="14" id="KW-1185">Reference proteome</keyword>
<dbReference type="PROSITE" id="PS00606">
    <property type="entry name" value="KS3_1"/>
    <property type="match status" value="1"/>
</dbReference>
<evidence type="ECO:0008006" key="15">
    <source>
        <dbReference type="Google" id="ProtNLM"/>
    </source>
</evidence>
<keyword evidence="5" id="KW-0677">Repeat</keyword>
<dbReference type="GO" id="GO:0009403">
    <property type="term" value="P:toxin biosynthetic process"/>
    <property type="evidence" value="ECO:0007669"/>
    <property type="project" value="UniProtKB-ARBA"/>
</dbReference>
<keyword evidence="2" id="KW-0597">Phosphoprotein</keyword>
<evidence type="ECO:0000256" key="7">
    <source>
        <dbReference type="ARBA" id="ARBA00029443"/>
    </source>
</evidence>
<dbReference type="InterPro" id="IPR057326">
    <property type="entry name" value="KR_dom"/>
</dbReference>
<dbReference type="PANTHER" id="PTHR43775">
    <property type="entry name" value="FATTY ACID SYNTHASE"/>
    <property type="match status" value="1"/>
</dbReference>
<dbReference type="CDD" id="cd02440">
    <property type="entry name" value="AdoMet_MTases"/>
    <property type="match status" value="1"/>
</dbReference>
<feature type="active site" description="Proton acceptor; for dehydratase activity" evidence="8">
    <location>
        <position position="976"/>
    </location>
</feature>
<dbReference type="InterPro" id="IPR049900">
    <property type="entry name" value="PKS_mFAS_DH"/>
</dbReference>
<dbReference type="Pfam" id="PF00550">
    <property type="entry name" value="PP-binding"/>
    <property type="match status" value="2"/>
</dbReference>
<dbReference type="Gene3D" id="3.10.129.110">
    <property type="entry name" value="Polyketide synthase dehydratase"/>
    <property type="match status" value="1"/>
</dbReference>
<dbReference type="Pfam" id="PF14765">
    <property type="entry name" value="PS-DH"/>
    <property type="match status" value="1"/>
</dbReference>
<dbReference type="InterPro" id="IPR042099">
    <property type="entry name" value="ANL_N_sf"/>
</dbReference>
<evidence type="ECO:0000313" key="13">
    <source>
        <dbReference type="EMBL" id="RDK40675.1"/>
    </source>
</evidence>
<evidence type="ECO:0000256" key="4">
    <source>
        <dbReference type="ARBA" id="ARBA00022679"/>
    </source>
</evidence>
<dbReference type="Gene3D" id="3.30.559.30">
    <property type="entry name" value="Nonribosomal peptide synthetase, condensation domain"/>
    <property type="match status" value="1"/>
</dbReference>
<dbReference type="GO" id="GO:0004312">
    <property type="term" value="F:fatty acid synthase activity"/>
    <property type="evidence" value="ECO:0007669"/>
    <property type="project" value="TreeGrafter"/>
</dbReference>
<dbReference type="Pfam" id="PF00109">
    <property type="entry name" value="ketoacyl-synt"/>
    <property type="match status" value="1"/>
</dbReference>
<proteinExistence type="inferred from homology"/>
<dbReference type="InterPro" id="IPR000873">
    <property type="entry name" value="AMP-dep_synth/lig_dom"/>
</dbReference>
<dbReference type="EMBL" id="KZ851857">
    <property type="protein sequence ID" value="RDK40675.1"/>
    <property type="molecule type" value="Genomic_DNA"/>
</dbReference>
<dbReference type="Gene3D" id="3.40.50.150">
    <property type="entry name" value="Vaccinia Virus protein VP39"/>
    <property type="match status" value="1"/>
</dbReference>
<evidence type="ECO:0000256" key="8">
    <source>
        <dbReference type="PROSITE-ProRule" id="PRU01363"/>
    </source>
</evidence>
<dbReference type="SMART" id="SM00827">
    <property type="entry name" value="PKS_AT"/>
    <property type="match status" value="1"/>
</dbReference>
<evidence type="ECO:0000256" key="2">
    <source>
        <dbReference type="ARBA" id="ARBA00022553"/>
    </source>
</evidence>
<feature type="domain" description="Carrier" evidence="10">
    <location>
        <begin position="2373"/>
        <end position="2455"/>
    </location>
</feature>
<dbReference type="Gene3D" id="3.40.50.12780">
    <property type="entry name" value="N-terminal domain of ligase-like"/>
    <property type="match status" value="1"/>
</dbReference>
<dbReference type="InterPro" id="IPR036291">
    <property type="entry name" value="NAD(P)-bd_dom_sf"/>
</dbReference>
<evidence type="ECO:0000259" key="12">
    <source>
        <dbReference type="PROSITE" id="PS52019"/>
    </source>
</evidence>
<evidence type="ECO:0000313" key="14">
    <source>
        <dbReference type="Proteomes" id="UP000254937"/>
    </source>
</evidence>
<accession>A0A370PER9</accession>
<dbReference type="Gene3D" id="3.30.559.10">
    <property type="entry name" value="Chloramphenicol acetyltransferase-like domain"/>
    <property type="match status" value="1"/>
</dbReference>
<keyword evidence="4" id="KW-0808">Transferase</keyword>
<dbReference type="Pfam" id="PF00698">
    <property type="entry name" value="Acyl_transf_1"/>
    <property type="match status" value="1"/>
</dbReference>
<dbReference type="SMART" id="SM00822">
    <property type="entry name" value="PKS_KR"/>
    <property type="match status" value="1"/>
</dbReference>
<dbReference type="InterPro" id="IPR020806">
    <property type="entry name" value="PKS_PP-bd"/>
</dbReference>
<dbReference type="InterPro" id="IPR018201">
    <property type="entry name" value="Ketoacyl_synth_AS"/>
</dbReference>
<dbReference type="GO" id="GO:0008168">
    <property type="term" value="F:methyltransferase activity"/>
    <property type="evidence" value="ECO:0007669"/>
    <property type="project" value="UniProtKB-KW"/>
</dbReference>
<dbReference type="InterPro" id="IPR023213">
    <property type="entry name" value="CAT-like_dom_sf"/>
</dbReference>
<feature type="domain" description="Ketosynthase family 3 (KS3)" evidence="11">
    <location>
        <begin position="5"/>
        <end position="438"/>
    </location>
</feature>
<feature type="region of interest" description="N-terminal hotdog fold" evidence="8">
    <location>
        <begin position="943"/>
        <end position="1076"/>
    </location>
</feature>
<dbReference type="InterPro" id="IPR020807">
    <property type="entry name" value="PKS_DH"/>
</dbReference>
<dbReference type="GO" id="GO:0004315">
    <property type="term" value="F:3-oxoacyl-[acyl-carrier-protein] synthase activity"/>
    <property type="evidence" value="ECO:0007669"/>
    <property type="project" value="InterPro"/>
</dbReference>
<dbReference type="InterPro" id="IPR014030">
    <property type="entry name" value="Ketoacyl_synth_N"/>
</dbReference>
<dbReference type="Gene3D" id="3.40.47.10">
    <property type="match status" value="1"/>
</dbReference>
<dbReference type="InterPro" id="IPR014031">
    <property type="entry name" value="Ketoacyl_synth_C"/>
</dbReference>
<dbReference type="SUPFAM" id="SSF52151">
    <property type="entry name" value="FabD/lysophospholipase-like"/>
    <property type="match status" value="1"/>
</dbReference>
<dbReference type="PROSITE" id="PS52019">
    <property type="entry name" value="PKS_MFAS_DH"/>
    <property type="match status" value="1"/>
</dbReference>
<dbReference type="PROSITE" id="PS52004">
    <property type="entry name" value="KS3_2"/>
    <property type="match status" value="1"/>
</dbReference>
<feature type="region of interest" description="Disordered" evidence="9">
    <location>
        <begin position="2466"/>
        <end position="2541"/>
    </location>
</feature>
<dbReference type="SUPFAM" id="SSF47336">
    <property type="entry name" value="ACP-like"/>
    <property type="match status" value="2"/>
</dbReference>
<dbReference type="Gene3D" id="3.40.366.10">
    <property type="entry name" value="Malonyl-Coenzyme A Acyl Carrier Protein, domain 2"/>
    <property type="match status" value="1"/>
</dbReference>
<keyword evidence="3" id="KW-0489">Methyltransferase</keyword>
<dbReference type="InterPro" id="IPR009081">
    <property type="entry name" value="PP-bd_ACP"/>
</dbReference>
<dbReference type="FunFam" id="3.40.47.10:FF:000019">
    <property type="entry name" value="Polyketide synthase type I"/>
    <property type="match status" value="1"/>
</dbReference>
<dbReference type="GO" id="GO:0032259">
    <property type="term" value="P:methylation"/>
    <property type="evidence" value="ECO:0007669"/>
    <property type="project" value="UniProtKB-KW"/>
</dbReference>
<evidence type="ECO:0000259" key="10">
    <source>
        <dbReference type="PROSITE" id="PS50075"/>
    </source>
</evidence>
<dbReference type="SUPFAM" id="SSF51735">
    <property type="entry name" value="NAD(P)-binding Rossmann-fold domains"/>
    <property type="match status" value="1"/>
</dbReference>
<dbReference type="InterPro" id="IPR032821">
    <property type="entry name" value="PKS_assoc"/>
</dbReference>
<dbReference type="Proteomes" id="UP000254937">
    <property type="component" value="Unassembled WGS sequence"/>
</dbReference>
<dbReference type="SMART" id="SM00823">
    <property type="entry name" value="PKS_PP"/>
    <property type="match status" value="2"/>
</dbReference>
<dbReference type="Gene3D" id="1.10.1200.10">
    <property type="entry name" value="ACP-like"/>
    <property type="match status" value="1"/>
</dbReference>
<dbReference type="PROSITE" id="PS50075">
    <property type="entry name" value="CARRIER"/>
    <property type="match status" value="2"/>
</dbReference>
<comment type="similarity">
    <text evidence="7">In the C-terminal section; belongs to the NRP synthetase family.</text>
</comment>
<dbReference type="GO" id="GO:0031177">
    <property type="term" value="F:phosphopantetheine binding"/>
    <property type="evidence" value="ECO:0007669"/>
    <property type="project" value="InterPro"/>
</dbReference>
<feature type="region of interest" description="C-terminal hotdog fold" evidence="8">
    <location>
        <begin position="1092"/>
        <end position="1245"/>
    </location>
</feature>
<dbReference type="SUPFAM" id="SSF55048">
    <property type="entry name" value="Probable ACP-binding domain of malonyl-CoA ACP transacylase"/>
    <property type="match status" value="1"/>
</dbReference>
<organism evidence="13 14">
    <name type="scientific">Aspergillus phoenicis ATCC 13157</name>
    <dbReference type="NCBI Taxonomy" id="1353007"/>
    <lineage>
        <taxon>Eukaryota</taxon>
        <taxon>Fungi</taxon>
        <taxon>Dikarya</taxon>
        <taxon>Ascomycota</taxon>
        <taxon>Pezizomycotina</taxon>
        <taxon>Eurotiomycetes</taxon>
        <taxon>Eurotiomycetidae</taxon>
        <taxon>Eurotiales</taxon>
        <taxon>Aspergillaceae</taxon>
        <taxon>Aspergillus</taxon>
    </lineage>
</organism>
<dbReference type="InterPro" id="IPR013217">
    <property type="entry name" value="Methyltransf_12"/>
</dbReference>
<dbReference type="Pfam" id="PF21089">
    <property type="entry name" value="PKS_DH_N"/>
    <property type="match status" value="1"/>
</dbReference>
<dbReference type="InterPro" id="IPR045851">
    <property type="entry name" value="AMP-bd_C_sf"/>
</dbReference>
<dbReference type="InterPro" id="IPR001227">
    <property type="entry name" value="Ac_transferase_dom_sf"/>
</dbReference>
<dbReference type="SUPFAM" id="SSF52777">
    <property type="entry name" value="CoA-dependent acyltransferases"/>
    <property type="match status" value="2"/>
</dbReference>
<dbReference type="Gene3D" id="3.40.50.720">
    <property type="entry name" value="NAD(P)-binding Rossmann-like Domain"/>
    <property type="match status" value="2"/>
</dbReference>
<sequence>MNVPNEPIAIVGSACRFPGGCDTPSKLWEMLKQQRDVIKKIPKDRFNTDALYHPEPTHHGTSNAQYSYLLEQDIGEFDANFFNIHPKEAECIDPQQRVLLETVYDGISAAGLPMEKMRGSDTAVYVGQMCDDWAGILQHQVDEAPPYTGTGTSRSIMANRVSYFFDWHGPCMNIDTACSSSLVAVHEAVQTLRSGHSAVAVAAGVNFLIHPMYYVSESNLRMLSTSGRCRMWDASGDGYGRGEGIACVVLKTLSQAQKDNDHIECIIRETGVNQDGRTSGITMPSNIAQAQLIRDTYRRAGLDVRNPLDQPQFFHAHGTGTKAGDPQEATAIYRAFFTKETEPEQKLLVGSIKTHIGHTEGAAGLASVISTSLALQHGEIFPNMHFNELNPDILPYYGAFEVPTSVQEWPALKPGQVRRASVNSFGFGGTNTHAILEAYIPSEPTHSEPPRSSTLYTPLLFSASSADSLREMITKHLDYLVENPETSLRDLAWTLQHHRSTLPFRKAITGSNYEKIVAQMHSVVSAEPADLKTRFAQYSEPRILAVFTGQGAQWPQMGARLLQSSSFVRDKIAFLDECLATLPEDDRPDWALSDQILAAGKFSRVTEAAISQPLCTAVQIVLVDLLQAAGIKIGAVVGHSSGKFPYLHTGEIGAAYAAGFLSACDAIRVAYLRGVCAKLAASPSGSKGSMAAIGASAEEAHDLCNSEKMKDRITVAALNSGSSVTLSGDEDAINAAVDIFSRQGKFARRLRVDTAYHSAHMQPCVDPYLKAMERCGVSVQQPLGDRPTWFSSVYPNTAMSADTLTTEYWVHNMVQAVLFSPALITAAKGGQPFDMGIEVGPHPALKGPALDSLGQIDMQIPYTGLFARGEDDVDELSAAMGFLWTQLGSGVVNFDGLERALNSDKEPKKLLVNLPSYPFDHQNRYWAECRTWRADRLSGKPPNPLLGSVLATTRSSSNAQWKNILKPTEIPWLQGHRLQNQLILPATAYIVMALEAITAVAGDAAIALFRMTDVLLRRAIVFNDDNSSVECISSLRILESNESRIRAKFTVESASQGDLSLRLNVESFIEVELGGSIPDKLPLLEHDRYYNINEQNAERFYSEMQMIGYHYSPPFRGISSIHRRLNFAHGTLIDQSGDAWEDQLILHPGMLDTAVQTIIVAYSAPQDGRLWSLHVPTRIASIEFNPHFVFSRTSKQELIRWESNVADQAASVIEGSFHLLTQDRKHSFLQAEGIVLSPFSPAQAQDDNQLLGHMEWQPAIPNADIEAAEASSALDSSVTRDVERMALYYLRKMCETSTEKHRNNALPHHQQLLRWASSTLDRVSAGKHPFIAKEWISDSEQQIQQLTRYHHDSVEARLVAEIGSSLPYVVQEQGVLAHYISIDEEAPTIKMVHERLANLVKQINHRYAHMNILEIGSGTGAVAEIIVPSLGTSFSSYTFTDVSDDLFSEAEFRFGQYADRMVFRTLDIQQDLAAQGFIAGKYDLVLIGNNLQMAQDQEKALSNIRQLLKPGGYLIGASPITDDSLRLGVFMSDCPEWWAGADAGRMTLDSWGSLLRQCQFAGIDTCTPIQDALHDVPVWAAQAVDERVRLLRDPLAASQEFPEEMPHLVIIGGKSMATVQLIEQISALLSTKYSNVTRFPSLEALNRDSVPPKATVLSLADLDGPVMKSWTSDKLEALKALWDQAAKVLWVTKGAYSSEPYSTMIAGIARVVRAEKIELNVQLLDIAFLDQRTASLVSETLLRHHYLLTWSPENSTEKLLWSSENEVAFDGQQMLIPRVRINETENLRMNSARRSIVHEVDPSTAALRLASSGESYQLEEVSSLRVAPTLPTIRVRQSLLQFLKLGSNGSFMLCIGTKQDDSQATVLAVTQTAESLAPVEPGWTIEIPTSLDIAHLALVTVATYIVSQQILAMVPYNGALVVHEPDKFLYAALSDAAEKSRINVWFTTCQPGRDSNWTYLHPALPARLVKERLPSEVSAFINFESPKGPGSRVAEAIAGCMPPHGVQASATTLFTNQLYTRSGADPTVLSKLLHDTWQIASSSSLAFELNEPIPLGEVSCHNPVEEAIQLVDWDVPVVPVHLRQIDNDPIFRRDRTYLMIGLTGEVGQSLCHWMARKGAGFIVLASRNPKVTPAFLQKAEDLGATVRSLSLDITSRNSLQRCLREIRRSMPPIAGVANGAMIMEDVLFDDLEFESMERSMKPKVLGSKLLDEAFYDTPLDFFIMFSSVAGVVGNTGQGTYAAANMYMAGLVLKRRKRGVVGSAIAYSPLMGLGYINRTDETMGDKFRSMGISLLSETDFHYAFAEAIKEGQAKCHDRAELITGCSPMVLADVVRGRIRSDIRFSHLNLERTTGKAGSGSGANSSVKAQLQQASSLEEVQDIILGSFTARLKSLLRMSTEQSLDVNSSLVDQGIDSLVAIDIREWFGRELEVDMPVIRILGGSSIAVLIEDSLQYIPKTVLDLNSLSGEGQNEPVEQMSPAASATEPQKKPAATLDSLDAEPSTSFSDHKDSGSSSSDSESVDTPSNYGTSDTEPDEENTYEPLIDIDLRQSTIQSATEKIAPMSFNQARFWFMQHALQDPSALNMAHCWHVEGSLDLPRLRKAVTTVGDRHEAMRTRFFWGGENHNVPMQGILSRCIVQLEIKRIANKEEVYRELDAMRHHTYDLNDWQLVRTRLLTLSDKEHYMIIGNHQITFDGNSASLLLNEMNEAYLGQSLPMLSKASQYSSFAEKQLQHYSQGYFQEHVDYFKSIIHEDNPPLELFSFATAKSRPVRSQYRTHRSDMLLSPKQTSLLNQVSQKIQSKTFDIYTAVLGVLLFRLLPNIKHVLIGIDANRSDLSWDKPMGCVLNTLPIRLDRPETNTKLGPFLGKVRDAINGVLEHSSVPFDVLVNELKLDRSANCSPVFQVMIQHRIESQDRVTWCNATRSRGKSLKPCTGFDLHLEIVENAEGNSVVSLEMQQGLYSQEHTDLLVKTYANLLEQLTTIPEAPLETAELWSSEVTSMALRVATGPVAPMRWPQTVVHRIDQMVQLYGSKPALKDGSGKILTYNDMGRRVDSIIAALRQAGAPKGSVIAAMQEPSVDSICSMLAVFRAGAVYMPLNTRLSTEQIKCTLQSHKPVLLLVDQATSNTAMSLQDLKPKVLYVSSVPTRRQIQRAPNLADGNSAAAVLFTGGSASEPKGVLVNHASMIAQLEASSMQYNFSDERPLIALQHSDHSIGLSLTQAFDALCNGGSLVILSADRQGDPIEIAKTVREENISYTLATPSEYQSWLSIAAGELLKCPHWTLAAMAGGEVSHKLLQSFRSLESASLQLLNLYISPGMCFGSTWQGRIEYRKSVLELPLAAGYPSPNQAIYIVDTKLRPLPIGVPGEVIIGGAGVTSGYVNPDAATKGKFIESPFSHLDTNFTTNKWTSVYRTGDYGYLRKDGSLVLVGRSNSDTHVNVRGFQVEPAEIENALVEAAGGLLADAVVTLREHDEDQFLAAHVVFTSQVIPSDSEEFLDNLRMRLPVPEYMVPSAIVPLAKLPLNAHSEVDRLAIHQLPIDESNVVTWSSREMTPMEASLAEIWQGILPASGSLTLTPSSDFFKVGGTSLLIVILQRAIKMQYKVALPVIEFVTAKRLADMALLIESKGAHA</sequence>
<dbReference type="InterPro" id="IPR036736">
    <property type="entry name" value="ACP-like_sf"/>
</dbReference>
<evidence type="ECO:0000256" key="3">
    <source>
        <dbReference type="ARBA" id="ARBA00022603"/>
    </source>
</evidence>
<evidence type="ECO:0000256" key="9">
    <source>
        <dbReference type="SAM" id="MobiDB-lite"/>
    </source>
</evidence>
<dbReference type="Pfam" id="PF16197">
    <property type="entry name" value="KAsynt_C_assoc"/>
    <property type="match status" value="1"/>
</dbReference>
<reference evidence="13 14" key="1">
    <citation type="submission" date="2018-07" db="EMBL/GenBank/DDBJ databases">
        <title>Section-level genome sequencing of Aspergillus section Nigri to investigate inter- and intra-species variation.</title>
        <authorList>
            <consortium name="DOE Joint Genome Institute"/>
            <person name="Vesth T.C."/>
            <person name="Nybo J.L."/>
            <person name="Theobald S."/>
            <person name="Frisvad J.C."/>
            <person name="Larsen T.O."/>
            <person name="Nielsen K.F."/>
            <person name="Hoof J.B."/>
            <person name="Brandl J."/>
            <person name="Salamov A."/>
            <person name="Riley R."/>
            <person name="Gladden J.M."/>
            <person name="Phatale P."/>
            <person name="Nielsen M.T."/>
            <person name="Lyhne E.K."/>
            <person name="Kogle M.E."/>
            <person name="Strasser K."/>
            <person name="McDonnell E."/>
            <person name="Barry K."/>
            <person name="Clum A."/>
            <person name="Chen C."/>
            <person name="Nolan M."/>
            <person name="Sandor L."/>
            <person name="Kuo A."/>
            <person name="Lipzen A."/>
            <person name="Hainaut M."/>
            <person name="Drula E."/>
            <person name="Tsang A."/>
            <person name="Magnuson J.K."/>
            <person name="Henrissat B."/>
            <person name="Wiebenga A."/>
            <person name="Simmons B.A."/>
            <person name="Makela M.R."/>
            <person name="De vries R.P."/>
            <person name="Grigoriev I.V."/>
            <person name="Mortensen U.H."/>
            <person name="Baker S.E."/>
            <person name="Andersen M.R."/>
        </authorList>
    </citation>
    <scope>NUCLEOTIDE SEQUENCE [LARGE SCALE GENOMIC DNA]</scope>
    <source>
        <strain evidence="13 14">ATCC 13157</strain>
    </source>
</reference>
<dbReference type="InterPro" id="IPR016035">
    <property type="entry name" value="Acyl_Trfase/lysoPLipase"/>
</dbReference>
<dbReference type="InterPro" id="IPR049552">
    <property type="entry name" value="PKS_DH_N"/>
</dbReference>
<evidence type="ECO:0000256" key="1">
    <source>
        <dbReference type="ARBA" id="ARBA00022450"/>
    </source>
</evidence>
<feature type="active site" description="Proton donor; for dehydratase activity" evidence="8">
    <location>
        <position position="1152"/>
    </location>
</feature>
<protein>
    <recommendedName>
        <fullName evidence="15">Hybrid NRPS/PKS enzyme</fullName>
    </recommendedName>
</protein>
<dbReference type="Pfam" id="PF00501">
    <property type="entry name" value="AMP-binding"/>
    <property type="match status" value="1"/>
</dbReference>
<dbReference type="CDD" id="cd19532">
    <property type="entry name" value="C_PKS-NRPS"/>
    <property type="match status" value="1"/>
</dbReference>
<dbReference type="SMART" id="SM00825">
    <property type="entry name" value="PKS_KS"/>
    <property type="match status" value="1"/>
</dbReference>
<dbReference type="InterPro" id="IPR016039">
    <property type="entry name" value="Thiolase-like"/>
</dbReference>
<dbReference type="PANTHER" id="PTHR43775:SF20">
    <property type="entry name" value="HYBRID PKS-NRPS SYNTHETASE APDA"/>
    <property type="match status" value="1"/>
</dbReference>
<dbReference type="Pfam" id="PF02801">
    <property type="entry name" value="Ketoacyl-synt_C"/>
    <property type="match status" value="1"/>
</dbReference>
<dbReference type="GO" id="GO:0006633">
    <property type="term" value="P:fatty acid biosynthetic process"/>
    <property type="evidence" value="ECO:0007669"/>
    <property type="project" value="InterPro"/>
</dbReference>
<name>A0A370PER9_ASPPH</name>
<dbReference type="SUPFAM" id="SSF56801">
    <property type="entry name" value="Acetyl-CoA synthetase-like"/>
    <property type="match status" value="1"/>
</dbReference>
<feature type="compositionally biased region" description="Low complexity" evidence="9">
    <location>
        <begin position="2512"/>
        <end position="2525"/>
    </location>
</feature>
<dbReference type="SMART" id="SM00826">
    <property type="entry name" value="PKS_DH"/>
    <property type="match status" value="1"/>
</dbReference>
<dbReference type="InterPro" id="IPR050091">
    <property type="entry name" value="PKS_NRPS_Biosynth_Enz"/>
</dbReference>
<dbReference type="Pfam" id="PF08659">
    <property type="entry name" value="KR"/>
    <property type="match status" value="1"/>
</dbReference>
<dbReference type="InterPro" id="IPR020841">
    <property type="entry name" value="PKS_Beta-ketoAc_synthase_dom"/>
</dbReference>
<dbReference type="InterPro" id="IPR001242">
    <property type="entry name" value="Condensation_dom"/>
</dbReference>
<dbReference type="InterPro" id="IPR016036">
    <property type="entry name" value="Malonyl_transacylase_ACP-bd"/>
</dbReference>
<evidence type="ECO:0000256" key="6">
    <source>
        <dbReference type="ARBA" id="ARBA00023268"/>
    </source>
</evidence>
<keyword evidence="1" id="KW-0596">Phosphopantetheine</keyword>
<dbReference type="Pfam" id="PF08242">
    <property type="entry name" value="Methyltransf_12"/>
    <property type="match status" value="1"/>
</dbReference>
<evidence type="ECO:0000259" key="11">
    <source>
        <dbReference type="PROSITE" id="PS52004"/>
    </source>
</evidence>